<keyword evidence="5" id="KW-0165">Cleavage on pair of basic residues</keyword>
<dbReference type="EMBL" id="JBHFQA010000013">
    <property type="protein sequence ID" value="KAL2088451.1"/>
    <property type="molecule type" value="Genomic_DNA"/>
</dbReference>
<dbReference type="PROSITE" id="PS50215">
    <property type="entry name" value="ADAM_MEPRO"/>
    <property type="match status" value="1"/>
</dbReference>
<feature type="binding site" evidence="15">
    <location>
        <position position="465"/>
    </location>
    <ligand>
        <name>Ca(2+)</name>
        <dbReference type="ChEBI" id="CHEBI:29108"/>
        <label>2</label>
    </ligand>
</feature>
<dbReference type="SMART" id="SM00209">
    <property type="entry name" value="TSP1"/>
    <property type="match status" value="8"/>
</dbReference>
<feature type="binding site" evidence="15">
    <location>
        <position position="395"/>
    </location>
    <ligand>
        <name>Zn(2+)</name>
        <dbReference type="ChEBI" id="CHEBI:29105"/>
        <note>catalytic</note>
    </ligand>
</feature>
<feature type="disulfide bond" evidence="16">
    <location>
        <begin position="489"/>
        <end position="512"/>
    </location>
</feature>
<dbReference type="PROSITE" id="PS50900">
    <property type="entry name" value="PLAC"/>
    <property type="match status" value="1"/>
</dbReference>
<comment type="caution">
    <text evidence="22">The sequence shown here is derived from an EMBL/GenBank/DDBJ whole genome shotgun (WGS) entry which is preliminary data.</text>
</comment>
<dbReference type="FunFam" id="2.20.100.10:FF:000006">
    <property type="entry name" value="A disintegrin and metalloproteinase with thrombospondin motifs 1"/>
    <property type="match status" value="1"/>
</dbReference>
<feature type="disulfide bond" evidence="16">
    <location>
        <begin position="350"/>
        <end position="357"/>
    </location>
</feature>
<evidence type="ECO:0000313" key="22">
    <source>
        <dbReference type="EMBL" id="KAL2088451.1"/>
    </source>
</evidence>
<sequence length="1927" mass="213292">MLLRATSFHLIVTAGVLVVLENMTCGFVQGSDVPQERPAYEVVYPLRVDLQGHFLSSAVSYRVSRIQRRETQVAGKLAQVFYHLQYGGHDLHFNMTLNPNLIAPGFVTEKRHGGLQGSNLHRPRHYLCHFLGKVSEGSVVQGQAALSTCDGLTGLFKLADDEFFIRPLGHAQGEHTPQAHVIYKSLVPQVEDEQLPPLSGRPALNGSCGFKDKSKAPAHWERQRERWERRQHRRRIHERSISREKWVETLVVADPKMVEYHGSEGVESYILAVMNIVAGLFRDASIGNAINIAVVRIILLEKDEEELKISHHADHSLNSFCKWQKQLNTKGDEHPVHHDVAILLTRKDICASINKPCETLGLSHVAGMCQPHRSCSISEDTGLPVAFTVAHELGHKYDPSFTCHFLVLFGIQHDSNGNDCEPIGKRPFIMSPQLLYGTFAPSWSRCSRQYITRFLDRGWGWCLDDPPVRDELSQHSLLPGVLYSAVHQCQLQYGSSSLLCDDVDNVCSTLWCTVGNTCHSKLDGAVDGTKCGEGKWCFGGECIPVGDQPEKVNGGWESWGKWSDCSRTCGAGVQSAQRDCTNPAPQHGGRYCLGERRRYKVCNTNPCPPDQPSFRHIQCSNFNTMPYKGKFYQWVHVNNRVNPCELHCRPLNEYFSEKMLDAVVDGTQCYEGSESRDMCINGICKNVGCDFEIDSNAAEDRCGVCQGNGSTCETVKKTFDKSEGLGYVDIGVIPTGARDIRIEEVAEAGNFLALRSSDPGKYFLNGGWTIQWNGEYKAAGTIFTYERTGHLENLTSPGPTLEPVWIQQGCLGHRQGKGSGVGEWKAWVSEGRGTGAAEGWGEWRVSDKGETPTEMPADAWLAAHIWPGEKQSSQLSALLFQETNPGVRFEYTISRDFNSEPNSTYTISDFQWQYGSWTECSATCGTGVQRQIVHCVERTTGIVEDHYCDSSTRPDDKRASCSEEICPAIWWVGEWQKCSVSCGGSGLAKRTVLCIQSVGQEEQKALQPSACQHLERPAAIAPCNTHIPCPAAWTTGNWSECSTTCAGGLQTREVMCTWDTGVDCDPAQKPSSVTSCFVQDCPTNEDVLGGDWSGSGSSSKEVFNKINSIPDDNHLPVFDTASTKAQPRTNTNPNNHIEEDFIYSNYIDKSSDNVIKNNVPVDDFYYDYNFINFHEDLSSDDEYEGQNILDNSGTKEPKPSSTTVDTGQNKPITDAPQTTSTTLISDFEDVLGTTATSPSSKGADGEGLEDEEKLLTENLQDSNAEDGELLLSEDHLLPILVTTPPPKSVTRFSQRWKEFMKNTDTTARSEDLPVSTSIPVLPYTGTMREIYSSHQVNNLDSPHVNKGTGSLYEDSVPKVAEDYEDPGLVDTEVIPMPTTTTTVYNEDGNPTYGLYEERQNGYEDEDIPGGPEEWDDWQQFQEATSSPQPQLEHTQDSYMATTSSVWSDTTQVPITTRPFVLDLGVTSQLHFEEVSSTKLTTANGHESAFWTTVPDDLETLGVSSQDPLPTSANPSSRTHQYQETTSGPGAIMLPPTVPKRPSQTSQTMSVNDEDYDLWLVTTEGMTTSPAVDTPVSSETDSNVLSSTDSWGEVDYNEILVPPSLRWRGTDAPAEESPTTAPWSRHGHPTTAAQRPATSPPPVPSEPWAVTNKVAKWRIGKWSSCSTSCGLGAVWRIVICSSGLDSDCDPLSKPIPARRCYLRPCSAWRVGVWSKCSRNCGGGERLREVNCYDTRDQRALRPFHCQAISPRPPSHVSCNIQPCLDWYTSSWGQCSEPCGGGDQQRLVTCPEVERCDESLMPNPIQACNSHPCAQWVTGSWGQCSASCGGGVQRRLVKCVNTKAEQEQGQEHEAEAQCDHEPTPENTQKCNQQECDSTPTAQVCLRDRLTFRFCQSLKWLGRCSLATVRAQCCKTCAQWAQATDQTTHR</sequence>
<feature type="binding site" evidence="15">
    <location>
        <position position="391"/>
    </location>
    <ligand>
        <name>Zn(2+)</name>
        <dbReference type="ChEBI" id="CHEBI:29105"/>
        <note>catalytic</note>
    </ligand>
</feature>
<feature type="domain" description="PLAC" evidence="21">
    <location>
        <begin position="1878"/>
        <end position="1918"/>
    </location>
</feature>
<dbReference type="Gene3D" id="3.40.390.10">
    <property type="entry name" value="Collagenase (Catalytic Domain)"/>
    <property type="match status" value="1"/>
</dbReference>
<evidence type="ECO:0000256" key="10">
    <source>
        <dbReference type="ARBA" id="ARBA00022833"/>
    </source>
</evidence>
<keyword evidence="12 16" id="KW-1015">Disulfide bond</keyword>
<evidence type="ECO:0000256" key="7">
    <source>
        <dbReference type="ARBA" id="ARBA00022729"/>
    </source>
</evidence>
<evidence type="ECO:0000256" key="12">
    <source>
        <dbReference type="ARBA" id="ARBA00023157"/>
    </source>
</evidence>
<comment type="subcellular location">
    <subcellularLocation>
        <location evidence="1">Secreted</location>
        <location evidence="1">Extracellular space</location>
        <location evidence="1">Extracellular matrix</location>
    </subcellularLocation>
</comment>
<dbReference type="PROSITE" id="PS50092">
    <property type="entry name" value="TSP1"/>
    <property type="match status" value="8"/>
</dbReference>
<evidence type="ECO:0000256" key="2">
    <source>
        <dbReference type="ARBA" id="ARBA00022525"/>
    </source>
</evidence>
<evidence type="ECO:0000256" key="13">
    <source>
        <dbReference type="ARBA" id="ARBA00023180"/>
    </source>
</evidence>
<feature type="chain" id="PRO_5044822018" description="A disintegrin and metalloproteinase with thrombospondin motifs 7" evidence="19">
    <location>
        <begin position="31"/>
        <end position="1927"/>
    </location>
</feature>
<dbReference type="InterPro" id="IPR036383">
    <property type="entry name" value="TSP1_rpt_sf"/>
</dbReference>
<feature type="domain" description="Peptidase M12B" evidence="20">
    <location>
        <begin position="245"/>
        <end position="467"/>
    </location>
</feature>
<feature type="binding site" evidence="15">
    <location>
        <position position="462"/>
    </location>
    <ligand>
        <name>Ca(2+)</name>
        <dbReference type="ChEBI" id="CHEBI:29108"/>
        <label>1</label>
    </ligand>
</feature>
<evidence type="ECO:0000256" key="5">
    <source>
        <dbReference type="ARBA" id="ARBA00022685"/>
    </source>
</evidence>
<dbReference type="InterPro" id="IPR050439">
    <property type="entry name" value="ADAMTS_ADAMTS-like"/>
</dbReference>
<keyword evidence="11" id="KW-0482">Metalloprotease</keyword>
<feature type="region of interest" description="Disordered" evidence="18">
    <location>
        <begin position="1500"/>
        <end position="1548"/>
    </location>
</feature>
<dbReference type="SUPFAM" id="SSF55486">
    <property type="entry name" value="Metalloproteases ('zincins'), catalytic domain"/>
    <property type="match status" value="1"/>
</dbReference>
<feature type="disulfide bond" evidence="16">
    <location>
        <begin position="580"/>
        <end position="592"/>
    </location>
</feature>
<dbReference type="FunFam" id="2.60.120.830:FF:000001">
    <property type="entry name" value="A disintegrin and metalloproteinase with thrombospondin motifs 1"/>
    <property type="match status" value="1"/>
</dbReference>
<dbReference type="FunFam" id="2.20.100.10:FF:000005">
    <property type="entry name" value="ADAM metallopeptidase with thrombospondin type 1 motif 9"/>
    <property type="match status" value="3"/>
</dbReference>
<keyword evidence="2" id="KW-0964">Secreted</keyword>
<feature type="disulfide bond" evidence="16">
    <location>
        <begin position="507"/>
        <end position="537"/>
    </location>
</feature>
<dbReference type="GO" id="GO:0006508">
    <property type="term" value="P:proteolysis"/>
    <property type="evidence" value="ECO:0007669"/>
    <property type="project" value="UniProtKB-KW"/>
</dbReference>
<keyword evidence="15" id="KW-0106">Calcium</keyword>
<evidence type="ECO:0000256" key="15">
    <source>
        <dbReference type="PIRSR" id="PIRSR613273-2"/>
    </source>
</evidence>
<dbReference type="Gene3D" id="2.20.100.10">
    <property type="entry name" value="Thrombospondin type-1 (TSP1) repeat"/>
    <property type="match status" value="8"/>
</dbReference>
<dbReference type="InterPro" id="IPR001590">
    <property type="entry name" value="Peptidase_M12B"/>
</dbReference>
<dbReference type="Pfam" id="PF17771">
    <property type="entry name" value="ADAMTS_CR_2"/>
    <property type="match status" value="1"/>
</dbReference>
<feature type="binding site" evidence="15">
    <location>
        <position position="248"/>
    </location>
    <ligand>
        <name>Ca(2+)</name>
        <dbReference type="ChEBI" id="CHEBI:29108"/>
        <label>2</label>
    </ligand>
</feature>
<dbReference type="Proteomes" id="UP001591681">
    <property type="component" value="Unassembled WGS sequence"/>
</dbReference>
<accession>A0ABD1JMS3</accession>
<keyword evidence="13" id="KW-0325">Glycoprotein</keyword>
<reference evidence="22 23" key="1">
    <citation type="submission" date="2024-09" db="EMBL/GenBank/DDBJ databases">
        <title>A chromosome-level genome assembly of Gray's grenadier anchovy, Coilia grayii.</title>
        <authorList>
            <person name="Fu Z."/>
        </authorList>
    </citation>
    <scope>NUCLEOTIDE SEQUENCE [LARGE SCALE GENOMIC DNA]</scope>
    <source>
        <strain evidence="22">G4</strain>
        <tissue evidence="22">Muscle</tissue>
    </source>
</reference>
<proteinExistence type="predicted"/>
<feature type="disulfide bond" evidence="16">
    <location>
        <begin position="569"/>
        <end position="607"/>
    </location>
</feature>
<feature type="disulfide bond" evidence="16">
    <location>
        <begin position="321"/>
        <end position="375"/>
    </location>
</feature>
<keyword evidence="10 15" id="KW-0862">Zinc</keyword>
<gene>
    <name evidence="22" type="ORF">ACEWY4_015350</name>
</gene>
<evidence type="ECO:0000313" key="23">
    <source>
        <dbReference type="Proteomes" id="UP001591681"/>
    </source>
</evidence>
<dbReference type="PRINTS" id="PR01857">
    <property type="entry name" value="ADAMTSFAMILY"/>
</dbReference>
<dbReference type="Gene3D" id="2.60.120.830">
    <property type="match status" value="1"/>
</dbReference>
<dbReference type="Pfam" id="PF00090">
    <property type="entry name" value="TSP_1"/>
    <property type="match status" value="1"/>
</dbReference>
<evidence type="ECO:0000256" key="17">
    <source>
        <dbReference type="PROSITE-ProRule" id="PRU00276"/>
    </source>
</evidence>
<feature type="signal peptide" evidence="19">
    <location>
        <begin position="1"/>
        <end position="30"/>
    </location>
</feature>
<name>A0ABD1JMS3_9TELE</name>
<dbReference type="InterPro" id="IPR013273">
    <property type="entry name" value="ADAMTS/ADAMTS-like"/>
</dbReference>
<feature type="compositionally biased region" description="Polar residues" evidence="18">
    <location>
        <begin position="1501"/>
        <end position="1527"/>
    </location>
</feature>
<evidence type="ECO:0000256" key="19">
    <source>
        <dbReference type="SAM" id="SignalP"/>
    </source>
</evidence>
<evidence type="ECO:0000256" key="3">
    <source>
        <dbReference type="ARBA" id="ARBA00022530"/>
    </source>
</evidence>
<evidence type="ECO:0008006" key="24">
    <source>
        <dbReference type="Google" id="ProtNLM"/>
    </source>
</evidence>
<evidence type="ECO:0000256" key="16">
    <source>
        <dbReference type="PIRSR" id="PIRSR613273-3"/>
    </source>
</evidence>
<dbReference type="Pfam" id="PF19030">
    <property type="entry name" value="TSP1_ADAMTS"/>
    <property type="match status" value="7"/>
</dbReference>
<feature type="binding site" evidence="15">
    <location>
        <position position="339"/>
    </location>
    <ligand>
        <name>Ca(2+)</name>
        <dbReference type="ChEBI" id="CHEBI:29108"/>
        <label>1</label>
    </ligand>
</feature>
<feature type="binding site" evidence="15">
    <location>
        <position position="248"/>
    </location>
    <ligand>
        <name>Ca(2+)</name>
        <dbReference type="ChEBI" id="CHEBI:29108"/>
        <label>1</label>
    </ligand>
</feature>
<evidence type="ECO:0000256" key="8">
    <source>
        <dbReference type="ARBA" id="ARBA00022737"/>
    </source>
</evidence>
<feature type="disulfide bond" evidence="16">
    <location>
        <begin position="565"/>
        <end position="602"/>
    </location>
</feature>
<evidence type="ECO:0000259" key="21">
    <source>
        <dbReference type="PROSITE" id="PS50900"/>
    </source>
</evidence>
<dbReference type="GO" id="GO:0046872">
    <property type="term" value="F:metal ion binding"/>
    <property type="evidence" value="ECO:0007669"/>
    <property type="project" value="UniProtKB-KW"/>
</dbReference>
<dbReference type="Pfam" id="PF05986">
    <property type="entry name" value="ADAMTS_spacer1"/>
    <property type="match status" value="1"/>
</dbReference>
<evidence type="ECO:0000256" key="11">
    <source>
        <dbReference type="ARBA" id="ARBA00023049"/>
    </source>
</evidence>
<keyword evidence="7 19" id="KW-0732">Signal</keyword>
<feature type="disulfide bond" evidence="16">
    <location>
        <begin position="531"/>
        <end position="542"/>
    </location>
</feature>
<dbReference type="Pfam" id="PF19236">
    <property type="entry name" value="ADAMTS_CR_3"/>
    <property type="match status" value="1"/>
</dbReference>
<evidence type="ECO:0000256" key="18">
    <source>
        <dbReference type="SAM" id="MobiDB-lite"/>
    </source>
</evidence>
<feature type="region of interest" description="Disordered" evidence="18">
    <location>
        <begin position="1607"/>
        <end position="1646"/>
    </location>
</feature>
<dbReference type="InterPro" id="IPR000884">
    <property type="entry name" value="TSP1_rpt"/>
</dbReference>
<comment type="caution">
    <text evidence="17">Lacks conserved residue(s) required for the propagation of feature annotation.</text>
</comment>
<feature type="active site" evidence="14 17">
    <location>
        <position position="392"/>
    </location>
</feature>
<evidence type="ECO:0000256" key="6">
    <source>
        <dbReference type="ARBA" id="ARBA00022723"/>
    </source>
</evidence>
<evidence type="ECO:0000256" key="1">
    <source>
        <dbReference type="ARBA" id="ARBA00004498"/>
    </source>
</evidence>
<dbReference type="SUPFAM" id="SSF82895">
    <property type="entry name" value="TSP-1 type 1 repeat"/>
    <property type="match status" value="8"/>
</dbReference>
<feature type="region of interest" description="Disordered" evidence="18">
    <location>
        <begin position="1568"/>
        <end position="1588"/>
    </location>
</feature>
<feature type="binding site" evidence="15">
    <location>
        <position position="332"/>
    </location>
    <ligand>
        <name>Ca(2+)</name>
        <dbReference type="ChEBI" id="CHEBI:29108"/>
        <label>1</label>
    </ligand>
</feature>
<keyword evidence="6 15" id="KW-0479">Metal-binding</keyword>
<keyword evidence="4" id="KW-0645">Protease</keyword>
<organism evidence="22 23">
    <name type="scientific">Coilia grayii</name>
    <name type="common">Gray's grenadier anchovy</name>
    <dbReference type="NCBI Taxonomy" id="363190"/>
    <lineage>
        <taxon>Eukaryota</taxon>
        <taxon>Metazoa</taxon>
        <taxon>Chordata</taxon>
        <taxon>Craniata</taxon>
        <taxon>Vertebrata</taxon>
        <taxon>Euteleostomi</taxon>
        <taxon>Actinopterygii</taxon>
        <taxon>Neopterygii</taxon>
        <taxon>Teleostei</taxon>
        <taxon>Clupei</taxon>
        <taxon>Clupeiformes</taxon>
        <taxon>Clupeoidei</taxon>
        <taxon>Engraulidae</taxon>
        <taxon>Coilinae</taxon>
        <taxon>Coilia</taxon>
    </lineage>
</organism>
<keyword evidence="9" id="KW-0378">Hydrolase</keyword>
<feature type="binding site" evidence="15">
    <location>
        <position position="465"/>
    </location>
    <ligand>
        <name>Ca(2+)</name>
        <dbReference type="ChEBI" id="CHEBI:29108"/>
        <label>1</label>
    </ligand>
</feature>
<feature type="disulfide bond" evidence="16">
    <location>
        <begin position="420"/>
        <end position="446"/>
    </location>
</feature>
<comment type="cofactor">
    <cofactor evidence="15">
        <name>Zn(2+)</name>
        <dbReference type="ChEBI" id="CHEBI:29105"/>
    </cofactor>
    <text evidence="15">Binds 1 zinc ion per subunit.</text>
</comment>
<evidence type="ECO:0000259" key="20">
    <source>
        <dbReference type="PROSITE" id="PS50215"/>
    </source>
</evidence>
<evidence type="ECO:0000256" key="4">
    <source>
        <dbReference type="ARBA" id="ARBA00022670"/>
    </source>
</evidence>
<feature type="region of interest" description="Disordered" evidence="18">
    <location>
        <begin position="1183"/>
        <end position="1223"/>
    </location>
</feature>
<dbReference type="InterPro" id="IPR010909">
    <property type="entry name" value="PLAC"/>
</dbReference>
<feature type="compositionally biased region" description="Polar residues" evidence="18">
    <location>
        <begin position="1199"/>
        <end position="1223"/>
    </location>
</feature>
<dbReference type="InterPro" id="IPR024079">
    <property type="entry name" value="MetalloPept_cat_dom_sf"/>
</dbReference>
<dbReference type="Pfam" id="PF01562">
    <property type="entry name" value="Pep_M12B_propep"/>
    <property type="match status" value="1"/>
</dbReference>
<evidence type="ECO:0000256" key="14">
    <source>
        <dbReference type="PIRSR" id="PIRSR613273-1"/>
    </source>
</evidence>
<dbReference type="FunFam" id="3.40.390.10:FF:000001">
    <property type="entry name" value="A disintegrin and metalloproteinase with thrombospondin motifs 1"/>
    <property type="match status" value="1"/>
</dbReference>
<dbReference type="InterPro" id="IPR041645">
    <property type="entry name" value="ADAMTS_CR_2"/>
</dbReference>
<dbReference type="CDD" id="cd04273">
    <property type="entry name" value="ZnMc_ADAMTS_like"/>
    <property type="match status" value="1"/>
</dbReference>
<keyword evidence="23" id="KW-1185">Reference proteome</keyword>
<dbReference type="InterPro" id="IPR010294">
    <property type="entry name" value="ADAMTS_spacer1"/>
</dbReference>
<feature type="binding site" evidence="15">
    <location>
        <position position="332"/>
    </location>
    <ligand>
        <name>Ca(2+)</name>
        <dbReference type="ChEBI" id="CHEBI:29108"/>
        <label>2</label>
    </ligand>
</feature>
<dbReference type="Gene3D" id="3.40.1620.60">
    <property type="match status" value="1"/>
</dbReference>
<dbReference type="PANTHER" id="PTHR13723:SF142">
    <property type="entry name" value="A DISINTEGRIN AND METALLOPROTEINASE WITH THROMBOSPONDIN MOTIFS 7"/>
    <property type="match status" value="1"/>
</dbReference>
<keyword evidence="8" id="KW-0677">Repeat</keyword>
<keyword evidence="3" id="KW-0272">Extracellular matrix</keyword>
<evidence type="ECO:0000256" key="9">
    <source>
        <dbReference type="ARBA" id="ARBA00022801"/>
    </source>
</evidence>
<dbReference type="InterPro" id="IPR002870">
    <property type="entry name" value="Peptidase_M12B_N"/>
</dbReference>
<dbReference type="PANTHER" id="PTHR13723">
    <property type="entry name" value="ADAMTS A DISINTEGRIN AND METALLOPROTEASE WITH THROMBOSPONDIN MOTIFS PROTEASE"/>
    <property type="match status" value="1"/>
</dbReference>
<dbReference type="InterPro" id="IPR045371">
    <property type="entry name" value="ADAMTS_CR_3"/>
</dbReference>
<feature type="disulfide bond" evidence="16">
    <location>
        <begin position="369"/>
        <end position="462"/>
    </location>
</feature>
<feature type="binding site" evidence="15">
    <location>
        <position position="413"/>
    </location>
    <ligand>
        <name>Zn(2+)</name>
        <dbReference type="ChEBI" id="CHEBI:29105"/>
        <note>catalytic</note>
    </ligand>
</feature>
<feature type="binding site" description="in inhibited form" evidence="15">
    <location>
        <position position="208"/>
    </location>
    <ligand>
        <name>Zn(2+)</name>
        <dbReference type="ChEBI" id="CHEBI:29105"/>
        <note>catalytic</note>
    </ligand>
</feature>
<feature type="disulfide bond" evidence="16">
    <location>
        <begin position="500"/>
        <end position="518"/>
    </location>
</feature>
<dbReference type="GO" id="GO:0008237">
    <property type="term" value="F:metallopeptidase activity"/>
    <property type="evidence" value="ECO:0007669"/>
    <property type="project" value="UniProtKB-KW"/>
</dbReference>
<dbReference type="Pfam" id="PF01421">
    <property type="entry name" value="Reprolysin"/>
    <property type="match status" value="1"/>
</dbReference>
<protein>
    <recommendedName>
        <fullName evidence="24">A disintegrin and metalloproteinase with thrombospondin motifs 7</fullName>
    </recommendedName>
</protein>